<dbReference type="Proteomes" id="UP000288805">
    <property type="component" value="Unassembled WGS sequence"/>
</dbReference>
<gene>
    <name evidence="1" type="ORF">CK203_055340</name>
</gene>
<comment type="caution">
    <text evidence="1">The sequence shown here is derived from an EMBL/GenBank/DDBJ whole genome shotgun (WGS) entry which is preliminary data.</text>
</comment>
<evidence type="ECO:0000313" key="1">
    <source>
        <dbReference type="EMBL" id="RVW75315.1"/>
    </source>
</evidence>
<dbReference type="PANTHER" id="PTHR33240">
    <property type="entry name" value="OS08G0508500 PROTEIN"/>
    <property type="match status" value="1"/>
</dbReference>
<dbReference type="PANTHER" id="PTHR33240:SF15">
    <property type="entry name" value="GAG-PRO-LIKE PROTEIN"/>
    <property type="match status" value="1"/>
</dbReference>
<dbReference type="AlphaFoldDB" id="A0A438GSY3"/>
<protein>
    <submittedName>
        <fullName evidence="1">Uncharacterized protein</fullName>
    </submittedName>
</protein>
<name>A0A438GSY3_VITVI</name>
<organism evidence="1 2">
    <name type="scientific">Vitis vinifera</name>
    <name type="common">Grape</name>
    <dbReference type="NCBI Taxonomy" id="29760"/>
    <lineage>
        <taxon>Eukaryota</taxon>
        <taxon>Viridiplantae</taxon>
        <taxon>Streptophyta</taxon>
        <taxon>Embryophyta</taxon>
        <taxon>Tracheophyta</taxon>
        <taxon>Spermatophyta</taxon>
        <taxon>Magnoliopsida</taxon>
        <taxon>eudicotyledons</taxon>
        <taxon>Gunneridae</taxon>
        <taxon>Pentapetalae</taxon>
        <taxon>rosids</taxon>
        <taxon>Vitales</taxon>
        <taxon>Vitaceae</taxon>
        <taxon>Viteae</taxon>
        <taxon>Vitis</taxon>
    </lineage>
</organism>
<sequence length="360" mass="40405">MPLSKAFQKLVEEGLLTALASRPPPQFRLDLHYAYYQGLRHDIDRCFALRYAIHDLIDQGLVNLGQPSVTTNPYPAHTTHSVLPPIGDDGYEIVMTHSGRIAQVAPLVTRPFGGTDSREEIRVETSATPEELIYMMTADRVTCIMFSVDDLPPKGSDHNHHLYIIVVCSSHRVSSILLDNGSALNVCPLATTIALGFAPSDFGPSTETVLRIPASFNLLLGQPWIHHIGAIPSSFHQKVKFIHDGQPLEIQDFCRDFVAMSFNQHSSTLVLDMMRDMSFLPGFGLGRRQHGSSEFVTTIDHDTPFGLGFVPTKADYRYMAFFLKERLRAQLLHMPFDYPIRPYRMSLVDYFMRAPKDTAG</sequence>
<reference evidence="1 2" key="1">
    <citation type="journal article" date="2018" name="PLoS Genet.">
        <title>Population sequencing reveals clonal diversity and ancestral inbreeding in the grapevine cultivar Chardonnay.</title>
        <authorList>
            <person name="Roach M.J."/>
            <person name="Johnson D.L."/>
            <person name="Bohlmann J."/>
            <person name="van Vuuren H.J."/>
            <person name="Jones S.J."/>
            <person name="Pretorius I.S."/>
            <person name="Schmidt S.A."/>
            <person name="Borneman A.R."/>
        </authorList>
    </citation>
    <scope>NUCLEOTIDE SEQUENCE [LARGE SCALE GENOMIC DNA]</scope>
    <source>
        <strain evidence="2">cv. Chardonnay</strain>
        <tissue evidence="1">Leaf</tissue>
    </source>
</reference>
<evidence type="ECO:0000313" key="2">
    <source>
        <dbReference type="Proteomes" id="UP000288805"/>
    </source>
</evidence>
<dbReference type="EMBL" id="QGNW01000352">
    <property type="protein sequence ID" value="RVW75315.1"/>
    <property type="molecule type" value="Genomic_DNA"/>
</dbReference>
<accession>A0A438GSY3</accession>
<proteinExistence type="predicted"/>